<name>A0A7J7FLP0_DICBM</name>
<feature type="compositionally biased region" description="Polar residues" evidence="1">
    <location>
        <begin position="82"/>
        <end position="102"/>
    </location>
</feature>
<keyword evidence="3" id="KW-1185">Reference proteome</keyword>
<feature type="non-terminal residue" evidence="2">
    <location>
        <position position="1"/>
    </location>
</feature>
<accession>A0A7J7FLP0</accession>
<proteinExistence type="predicted"/>
<sequence length="149" mass="15711">ERKGAPRSEMYVQRRPLPPIIIQTGTRPARAGSSPRAPAAPGRRSLAPLATGTVQTITISRHFAAEPEGEKAQTRPRDKQKYNQLTPSLQTGKGDCATTTTCSGPALSRSLPLPPFLSLVQRGVCVPGTSAQINKHCSCSASSGPARPS</sequence>
<evidence type="ECO:0000313" key="3">
    <source>
        <dbReference type="Proteomes" id="UP000551758"/>
    </source>
</evidence>
<feature type="compositionally biased region" description="Basic and acidic residues" evidence="1">
    <location>
        <begin position="63"/>
        <end position="81"/>
    </location>
</feature>
<evidence type="ECO:0000256" key="1">
    <source>
        <dbReference type="SAM" id="MobiDB-lite"/>
    </source>
</evidence>
<dbReference type="AlphaFoldDB" id="A0A7J7FLP0"/>
<dbReference type="EMBL" id="JACDTQ010000172">
    <property type="protein sequence ID" value="KAF5928828.1"/>
    <property type="molecule type" value="Genomic_DNA"/>
</dbReference>
<feature type="non-terminal residue" evidence="2">
    <location>
        <position position="149"/>
    </location>
</feature>
<protein>
    <submittedName>
        <fullName evidence="2">Uncharacterized protein</fullName>
    </submittedName>
</protein>
<comment type="caution">
    <text evidence="2">The sequence shown here is derived from an EMBL/GenBank/DDBJ whole genome shotgun (WGS) entry which is preliminary data.</text>
</comment>
<feature type="region of interest" description="Disordered" evidence="1">
    <location>
        <begin position="1"/>
        <end position="102"/>
    </location>
</feature>
<feature type="compositionally biased region" description="Low complexity" evidence="1">
    <location>
        <begin position="27"/>
        <end position="50"/>
    </location>
</feature>
<reference evidence="2 3" key="1">
    <citation type="journal article" date="2020" name="Mol. Biol. Evol.">
        <title>Interspecific Gene Flow and the Evolution of Specialization in Black and White Rhinoceros.</title>
        <authorList>
            <person name="Moodley Y."/>
            <person name="Westbury M.V."/>
            <person name="Russo I.M."/>
            <person name="Gopalakrishnan S."/>
            <person name="Rakotoarivelo A."/>
            <person name="Olsen R.A."/>
            <person name="Prost S."/>
            <person name="Tunstall T."/>
            <person name="Ryder O.A."/>
            <person name="Dalen L."/>
            <person name="Bruford M.W."/>
        </authorList>
    </citation>
    <scope>NUCLEOTIDE SEQUENCE [LARGE SCALE GENOMIC DNA]</scope>
    <source>
        <strain evidence="2">SBR-YM</strain>
        <tissue evidence="2">Skin</tissue>
    </source>
</reference>
<dbReference type="Proteomes" id="UP000551758">
    <property type="component" value="Unassembled WGS sequence"/>
</dbReference>
<organism evidence="2 3">
    <name type="scientific">Diceros bicornis minor</name>
    <name type="common">South-central black rhinoceros</name>
    <dbReference type="NCBI Taxonomy" id="77932"/>
    <lineage>
        <taxon>Eukaryota</taxon>
        <taxon>Metazoa</taxon>
        <taxon>Chordata</taxon>
        <taxon>Craniata</taxon>
        <taxon>Vertebrata</taxon>
        <taxon>Euteleostomi</taxon>
        <taxon>Mammalia</taxon>
        <taxon>Eutheria</taxon>
        <taxon>Laurasiatheria</taxon>
        <taxon>Perissodactyla</taxon>
        <taxon>Rhinocerotidae</taxon>
        <taxon>Diceros</taxon>
    </lineage>
</organism>
<gene>
    <name evidence="2" type="ORF">HPG69_012400</name>
</gene>
<evidence type="ECO:0000313" key="2">
    <source>
        <dbReference type="EMBL" id="KAF5928828.1"/>
    </source>
</evidence>